<dbReference type="GO" id="GO:0055085">
    <property type="term" value="P:transmembrane transport"/>
    <property type="evidence" value="ECO:0007669"/>
    <property type="project" value="InterPro"/>
</dbReference>
<dbReference type="AlphaFoldDB" id="A0A4R3M871"/>
<comment type="similarity">
    <text evidence="1">Belongs to the bacterial solute-binding protein 7 family.</text>
</comment>
<organism evidence="5 6">
    <name type="scientific">Paralcaligenes ureilyticus</name>
    <dbReference type="NCBI Taxonomy" id="627131"/>
    <lineage>
        <taxon>Bacteria</taxon>
        <taxon>Pseudomonadati</taxon>
        <taxon>Pseudomonadota</taxon>
        <taxon>Betaproteobacteria</taxon>
        <taxon>Burkholderiales</taxon>
        <taxon>Alcaligenaceae</taxon>
        <taxon>Paralcaligenes</taxon>
    </lineage>
</organism>
<evidence type="ECO:0000256" key="3">
    <source>
        <dbReference type="ARBA" id="ARBA00022729"/>
    </source>
</evidence>
<keyword evidence="3 4" id="KW-0732">Signal</keyword>
<dbReference type="Pfam" id="PF03480">
    <property type="entry name" value="DctP"/>
    <property type="match status" value="1"/>
</dbReference>
<proteinExistence type="inferred from homology"/>
<protein>
    <submittedName>
        <fullName evidence="5">TRAP-type C4-dicarboxylate transport system substrate-binding protein</fullName>
    </submittedName>
</protein>
<dbReference type="Proteomes" id="UP000295525">
    <property type="component" value="Unassembled WGS sequence"/>
</dbReference>
<evidence type="ECO:0000313" key="5">
    <source>
        <dbReference type="EMBL" id="TCT09711.1"/>
    </source>
</evidence>
<dbReference type="NCBIfam" id="NF037995">
    <property type="entry name" value="TRAP_S1"/>
    <property type="match status" value="1"/>
</dbReference>
<gene>
    <name evidence="5" type="ORF">EDC26_103332</name>
</gene>
<dbReference type="PANTHER" id="PTHR33376:SF7">
    <property type="entry name" value="C4-DICARBOXYLATE-BINDING PROTEIN DCTB"/>
    <property type="match status" value="1"/>
</dbReference>
<dbReference type="Gene3D" id="3.40.190.170">
    <property type="entry name" value="Bacterial extracellular solute-binding protein, family 7"/>
    <property type="match status" value="1"/>
</dbReference>
<dbReference type="InterPro" id="IPR018389">
    <property type="entry name" value="DctP_fam"/>
</dbReference>
<keyword evidence="2" id="KW-0813">Transport</keyword>
<feature type="signal peptide" evidence="4">
    <location>
        <begin position="1"/>
        <end position="28"/>
    </location>
</feature>
<comment type="caution">
    <text evidence="5">The sequence shown here is derived from an EMBL/GenBank/DDBJ whole genome shotgun (WGS) entry which is preliminary data.</text>
</comment>
<keyword evidence="6" id="KW-1185">Reference proteome</keyword>
<sequence>MRNKTIRRLILAAVLGSCATFLGTPAVAAGPTVLKISHQFPANTDFRDQLARKFATEVEKRTNGALKFQIYPGSSLYKAGQQFDAMANGSLDMSVYPLAYSAGKLPAANITLMPALIRNYKQAYAWEDAPVGKWLEKYLEDHGVVIISWVWQAGGVASRDKPILVPADVKGLKVRGAGKMIDLMLQGAGGALASFPSNESYNAMQSGVVDAIWTSSASLMSFRLSEVSKFVTTAQDHTFWYMFEPLLMSKAAYDKLTPEQQKIVKEVGHSLQKFSLEACLKDDAKLADVYRKSGDKVLTMNEEQFNQWKAVAEKSAYKNFADHVKDGANILKMAEAVSAK</sequence>
<evidence type="ECO:0000256" key="2">
    <source>
        <dbReference type="ARBA" id="ARBA00022448"/>
    </source>
</evidence>
<dbReference type="PANTHER" id="PTHR33376">
    <property type="match status" value="1"/>
</dbReference>
<dbReference type="GO" id="GO:0015740">
    <property type="term" value="P:C4-dicarboxylate transport"/>
    <property type="evidence" value="ECO:0007669"/>
    <property type="project" value="TreeGrafter"/>
</dbReference>
<feature type="chain" id="PRO_5020307296" evidence="4">
    <location>
        <begin position="29"/>
        <end position="340"/>
    </location>
</feature>
<reference evidence="5 6" key="1">
    <citation type="submission" date="2019-03" db="EMBL/GenBank/DDBJ databases">
        <title>Genomic Encyclopedia of Type Strains, Phase IV (KMG-IV): sequencing the most valuable type-strain genomes for metagenomic binning, comparative biology and taxonomic classification.</title>
        <authorList>
            <person name="Goeker M."/>
        </authorList>
    </citation>
    <scope>NUCLEOTIDE SEQUENCE [LARGE SCALE GENOMIC DNA]</scope>
    <source>
        <strain evidence="5 6">DSM 24591</strain>
    </source>
</reference>
<dbReference type="InterPro" id="IPR038404">
    <property type="entry name" value="TRAP_DctP_sf"/>
</dbReference>
<dbReference type="EMBL" id="SMAJ01000003">
    <property type="protein sequence ID" value="TCT09711.1"/>
    <property type="molecule type" value="Genomic_DNA"/>
</dbReference>
<evidence type="ECO:0000256" key="1">
    <source>
        <dbReference type="ARBA" id="ARBA00009023"/>
    </source>
</evidence>
<evidence type="ECO:0000256" key="4">
    <source>
        <dbReference type="SAM" id="SignalP"/>
    </source>
</evidence>
<dbReference type="OrthoDB" id="9794826at2"/>
<name>A0A4R3M871_9BURK</name>
<dbReference type="RefSeq" id="WP_132580531.1">
    <property type="nucleotide sequence ID" value="NZ_SMAJ01000003.1"/>
</dbReference>
<evidence type="ECO:0000313" key="6">
    <source>
        <dbReference type="Proteomes" id="UP000295525"/>
    </source>
</evidence>
<accession>A0A4R3M871</accession>